<dbReference type="KEGG" id="faa:HMPREF0389_00145"/>
<evidence type="ECO:0000256" key="1">
    <source>
        <dbReference type="ARBA" id="ARBA00001917"/>
    </source>
</evidence>
<name>D6GRE0_FILAD</name>
<dbReference type="STRING" id="546269.HMPREF0389_00145"/>
<feature type="active site" description="Proton donor" evidence="13">
    <location>
        <position position="101"/>
    </location>
</feature>
<keyword evidence="9 12" id="KW-0560">Oxidoreductase</keyword>
<dbReference type="PROSITE" id="PS01136">
    <property type="entry name" value="UPF0034"/>
    <property type="match status" value="1"/>
</dbReference>
<dbReference type="PIRSF" id="PIRSF006621">
    <property type="entry name" value="Dus"/>
    <property type="match status" value="1"/>
</dbReference>
<dbReference type="InterPro" id="IPR024036">
    <property type="entry name" value="tRNA-dHydroUridine_Synthase_C"/>
</dbReference>
<comment type="similarity">
    <text evidence="12">Belongs to the dus family.</text>
</comment>
<evidence type="ECO:0000256" key="3">
    <source>
        <dbReference type="ARBA" id="ARBA00022555"/>
    </source>
</evidence>
<dbReference type="InterPro" id="IPR013785">
    <property type="entry name" value="Aldolase_TIM"/>
</dbReference>
<comment type="catalytic activity">
    <reaction evidence="11">
        <text>a 5,6-dihydrouridine in tRNA + NAD(+) = a uridine in tRNA + NADH + H(+)</text>
        <dbReference type="Rhea" id="RHEA:54452"/>
        <dbReference type="Rhea" id="RHEA-COMP:13339"/>
        <dbReference type="Rhea" id="RHEA-COMP:13887"/>
        <dbReference type="ChEBI" id="CHEBI:15378"/>
        <dbReference type="ChEBI" id="CHEBI:57540"/>
        <dbReference type="ChEBI" id="CHEBI:57945"/>
        <dbReference type="ChEBI" id="CHEBI:65315"/>
        <dbReference type="ChEBI" id="CHEBI:74443"/>
    </reaction>
</comment>
<dbReference type="SUPFAM" id="SSF51395">
    <property type="entry name" value="FMN-linked oxidoreductases"/>
    <property type="match status" value="1"/>
</dbReference>
<dbReference type="InterPro" id="IPR018517">
    <property type="entry name" value="tRNA_hU_synthase_CS"/>
</dbReference>
<comment type="catalytic activity">
    <reaction evidence="10">
        <text>a 5,6-dihydrouridine in tRNA + NADP(+) = a uridine in tRNA + NADPH + H(+)</text>
        <dbReference type="Rhea" id="RHEA:23624"/>
        <dbReference type="Rhea" id="RHEA-COMP:13339"/>
        <dbReference type="Rhea" id="RHEA-COMP:13887"/>
        <dbReference type="ChEBI" id="CHEBI:15378"/>
        <dbReference type="ChEBI" id="CHEBI:57783"/>
        <dbReference type="ChEBI" id="CHEBI:58349"/>
        <dbReference type="ChEBI" id="CHEBI:65315"/>
        <dbReference type="ChEBI" id="CHEBI:74443"/>
    </reaction>
</comment>
<keyword evidence="4 12" id="KW-0285">Flavoprotein</keyword>
<reference evidence="17" key="1">
    <citation type="submission" date="2010-12" db="EMBL/GenBank/DDBJ databases">
        <title>The genome sequence of Filifactor alocis strain ATCC 35896.</title>
        <authorList>
            <consortium name="The Broad Institute Genome Sequencing Platform"/>
            <person name="Ward D."/>
            <person name="Earl A."/>
            <person name="Feldgarden M."/>
            <person name="Young S.K."/>
            <person name="Gargeya S."/>
            <person name="Zeng Q."/>
            <person name="Alvarado L."/>
            <person name="Berlin A."/>
            <person name="Bochicchio J."/>
            <person name="Chapman S.B."/>
            <person name="Chen Z."/>
            <person name="Freedman E."/>
            <person name="Gellesch M."/>
            <person name="Goldberg J."/>
            <person name="Griggs A."/>
            <person name="Gujja S."/>
            <person name="Heilman E."/>
            <person name="Heiman D."/>
            <person name="Howarth C."/>
            <person name="Mehta T."/>
            <person name="Neiman D."/>
            <person name="Pearson M."/>
            <person name="Roberts A."/>
            <person name="Saif S."/>
            <person name="Shea T."/>
            <person name="Shenoy N."/>
            <person name="Sisk P."/>
            <person name="Stolte C."/>
            <person name="Sykes S."/>
            <person name="White J."/>
            <person name="Yandava C."/>
            <person name="Izard J."/>
            <person name="Blanton J.M."/>
            <person name="Baranova O.V."/>
            <person name="Tanner A.C."/>
            <person name="Dewhirst F.E."/>
            <person name="Haas B."/>
            <person name="Nusbaum C."/>
            <person name="Birren B."/>
        </authorList>
    </citation>
    <scope>NUCLEOTIDE SEQUENCE [LARGE SCALE GENOMIC DNA]</scope>
    <source>
        <strain evidence="17">ATCC 35896 / D40 B5</strain>
    </source>
</reference>
<dbReference type="EC" id="1.3.1.-" evidence="12"/>
<comment type="cofactor">
    <cofactor evidence="1 12 14">
        <name>FMN</name>
        <dbReference type="ChEBI" id="CHEBI:58210"/>
    </cofactor>
</comment>
<dbReference type="RefSeq" id="WP_014262148.1">
    <property type="nucleotide sequence ID" value="NC_016630.1"/>
</dbReference>
<dbReference type="PATRIC" id="fig|546269.5.peg.516"/>
<evidence type="ECO:0000256" key="7">
    <source>
        <dbReference type="ARBA" id="ARBA00022857"/>
    </source>
</evidence>
<evidence type="ECO:0000259" key="15">
    <source>
        <dbReference type="Pfam" id="PF01207"/>
    </source>
</evidence>
<dbReference type="PANTHER" id="PTHR45846:SF1">
    <property type="entry name" value="TRNA-DIHYDROURIDINE(47) SYNTHASE [NAD(P)(+)]-LIKE"/>
    <property type="match status" value="1"/>
</dbReference>
<keyword evidence="17" id="KW-1185">Reference proteome</keyword>
<feature type="binding site" evidence="14">
    <location>
        <position position="170"/>
    </location>
    <ligand>
        <name>FMN</name>
        <dbReference type="ChEBI" id="CHEBI:58210"/>
    </ligand>
</feature>
<organism evidence="16 17">
    <name type="scientific">Filifactor alocis (strain ATCC 35896 / CCUG 47790 / D40 B5)</name>
    <name type="common">Fusobacterium alocis</name>
    <dbReference type="NCBI Taxonomy" id="546269"/>
    <lineage>
        <taxon>Bacteria</taxon>
        <taxon>Bacillati</taxon>
        <taxon>Bacillota</taxon>
        <taxon>Clostridia</taxon>
        <taxon>Peptostreptococcales</taxon>
        <taxon>Filifactoraceae</taxon>
        <taxon>Filifactor</taxon>
    </lineage>
</organism>
<feature type="binding site" evidence="14">
    <location>
        <position position="70"/>
    </location>
    <ligand>
        <name>FMN</name>
        <dbReference type="ChEBI" id="CHEBI:58210"/>
    </ligand>
</feature>
<dbReference type="Pfam" id="PF01207">
    <property type="entry name" value="Dus"/>
    <property type="match status" value="1"/>
</dbReference>
<evidence type="ECO:0000313" key="16">
    <source>
        <dbReference type="EMBL" id="EFE28231.1"/>
    </source>
</evidence>
<dbReference type="NCBIfam" id="TIGR00737">
    <property type="entry name" value="nifR3_yhdG"/>
    <property type="match status" value="1"/>
</dbReference>
<feature type="binding site" evidence="14">
    <location>
        <begin position="225"/>
        <end position="226"/>
    </location>
    <ligand>
        <name>FMN</name>
        <dbReference type="ChEBI" id="CHEBI:58210"/>
    </ligand>
</feature>
<dbReference type="eggNOG" id="COG0042">
    <property type="taxonomic scope" value="Bacteria"/>
</dbReference>
<evidence type="ECO:0000256" key="9">
    <source>
        <dbReference type="ARBA" id="ARBA00023002"/>
    </source>
</evidence>
<keyword evidence="14" id="KW-0547">Nucleotide-binding</keyword>
<dbReference type="Gene3D" id="1.10.1200.80">
    <property type="entry name" value="Putative flavin oxidoreducatase, domain 2"/>
    <property type="match status" value="1"/>
</dbReference>
<feature type="binding site" evidence="14">
    <location>
        <begin position="16"/>
        <end position="18"/>
    </location>
    <ligand>
        <name>FMN</name>
        <dbReference type="ChEBI" id="CHEBI:58210"/>
    </ligand>
</feature>
<dbReference type="GO" id="GO:0000049">
    <property type="term" value="F:tRNA binding"/>
    <property type="evidence" value="ECO:0007669"/>
    <property type="project" value="UniProtKB-KW"/>
</dbReference>
<dbReference type="Proteomes" id="UP000007468">
    <property type="component" value="Chromosome"/>
</dbReference>
<evidence type="ECO:0000256" key="6">
    <source>
        <dbReference type="ARBA" id="ARBA00022694"/>
    </source>
</evidence>
<gene>
    <name evidence="16" type="ordered locus">HMPREF0389_00145</name>
</gene>
<dbReference type="OrthoDB" id="9764501at2"/>
<comment type="function">
    <text evidence="2 12">Catalyzes the synthesis of 5,6-dihydrouridine (D), a modified base found in the D-loop of most tRNAs, via the reduction of the C5-C6 double bond in target uridines.</text>
</comment>
<protein>
    <recommendedName>
        <fullName evidence="12">tRNA-dihydrouridine synthase</fullName>
        <ecNumber evidence="12">1.3.1.-</ecNumber>
    </recommendedName>
</protein>
<evidence type="ECO:0000256" key="12">
    <source>
        <dbReference type="PIRNR" id="PIRNR006621"/>
    </source>
</evidence>
<keyword evidence="6 12" id="KW-0819">tRNA processing</keyword>
<keyword evidence="5 12" id="KW-0288">FMN</keyword>
<dbReference type="InterPro" id="IPR004652">
    <property type="entry name" value="DusB-like"/>
</dbReference>
<feature type="binding site" evidence="14">
    <location>
        <position position="140"/>
    </location>
    <ligand>
        <name>FMN</name>
        <dbReference type="ChEBI" id="CHEBI:58210"/>
    </ligand>
</feature>
<evidence type="ECO:0000256" key="13">
    <source>
        <dbReference type="PIRSR" id="PIRSR006621-1"/>
    </source>
</evidence>
<evidence type="ECO:0000256" key="10">
    <source>
        <dbReference type="ARBA" id="ARBA00048205"/>
    </source>
</evidence>
<dbReference type="CDD" id="cd02801">
    <property type="entry name" value="DUS_like_FMN"/>
    <property type="match status" value="1"/>
</dbReference>
<dbReference type="Gene3D" id="3.20.20.70">
    <property type="entry name" value="Aldolase class I"/>
    <property type="match status" value="1"/>
</dbReference>
<evidence type="ECO:0000256" key="8">
    <source>
        <dbReference type="ARBA" id="ARBA00022884"/>
    </source>
</evidence>
<evidence type="ECO:0000256" key="4">
    <source>
        <dbReference type="ARBA" id="ARBA00022630"/>
    </source>
</evidence>
<keyword evidence="8" id="KW-0694">RNA-binding</keyword>
<feature type="domain" description="DUS-like FMN-binding" evidence="15">
    <location>
        <begin position="14"/>
        <end position="312"/>
    </location>
</feature>
<keyword evidence="7" id="KW-0521">NADP</keyword>
<evidence type="ECO:0000256" key="11">
    <source>
        <dbReference type="ARBA" id="ARBA00048802"/>
    </source>
</evidence>
<keyword evidence="3" id="KW-0820">tRNA-binding</keyword>
<dbReference type="EMBL" id="CP002390">
    <property type="protein sequence ID" value="EFE28231.1"/>
    <property type="molecule type" value="Genomic_DNA"/>
</dbReference>
<dbReference type="InterPro" id="IPR035587">
    <property type="entry name" value="DUS-like_FMN-bd"/>
</dbReference>
<sequence>MKIGNYETKGNIFLAPMAGINDFPFRLMCHRYGAVLTYTEMINAKALCYGDENTWKMMQVHPDEGDVAIQIFGNEPEFIAEAVRKIEQLSRFVLIDINMGCPAPKVVKNGDGSALMKKPELAQKIVETAKQNTILPVTVKFRKGWDSTQVNALEFAKQMQEAGADAVTVHGRTREEFYSGVADWNIVKEIKKALYIPVIGNGDIKDQETFEERVKLSSVDAVMIGRGAQGNPFLFNSLVRNGPKKENVPFQEIYDIVKEHYELEAEYKGIDKAVREMRKHIGWYIKGLPMAAKVRNEINQTTDIQTAQKLLTEYFEHLT</sequence>
<dbReference type="AlphaFoldDB" id="D6GRE0"/>
<evidence type="ECO:0000313" key="17">
    <source>
        <dbReference type="Proteomes" id="UP000007468"/>
    </source>
</evidence>
<dbReference type="GO" id="GO:0017150">
    <property type="term" value="F:tRNA dihydrouridine synthase activity"/>
    <property type="evidence" value="ECO:0007669"/>
    <property type="project" value="InterPro"/>
</dbReference>
<dbReference type="GO" id="GO:0050660">
    <property type="term" value="F:flavin adenine dinucleotide binding"/>
    <property type="evidence" value="ECO:0007669"/>
    <property type="project" value="InterPro"/>
</dbReference>
<dbReference type="PANTHER" id="PTHR45846">
    <property type="entry name" value="TRNA-DIHYDROURIDINE(47) SYNTHASE [NAD(P)(+)]-LIKE"/>
    <property type="match status" value="1"/>
</dbReference>
<evidence type="ECO:0000256" key="2">
    <source>
        <dbReference type="ARBA" id="ARBA00002790"/>
    </source>
</evidence>
<evidence type="ECO:0000256" key="14">
    <source>
        <dbReference type="PIRSR" id="PIRSR006621-2"/>
    </source>
</evidence>
<accession>D6GRE0</accession>
<dbReference type="InterPro" id="IPR001269">
    <property type="entry name" value="DUS_fam"/>
</dbReference>
<evidence type="ECO:0000256" key="5">
    <source>
        <dbReference type="ARBA" id="ARBA00022643"/>
    </source>
</evidence>
<proteinExistence type="inferred from homology"/>